<comment type="caution">
    <text evidence="2">The sequence shown here is derived from an EMBL/GenBank/DDBJ whole genome shotgun (WGS) entry which is preliminary data.</text>
</comment>
<dbReference type="InterPro" id="IPR027417">
    <property type="entry name" value="P-loop_NTPase"/>
</dbReference>
<dbReference type="EMBL" id="JAKWBI020000134">
    <property type="protein sequence ID" value="KAJ2901874.1"/>
    <property type="molecule type" value="Genomic_DNA"/>
</dbReference>
<evidence type="ECO:0000313" key="3">
    <source>
        <dbReference type="Proteomes" id="UP001201980"/>
    </source>
</evidence>
<proteinExistence type="predicted"/>
<dbReference type="Gene3D" id="3.40.50.300">
    <property type="entry name" value="P-loop containing nucleotide triphosphate hydrolases"/>
    <property type="match status" value="1"/>
</dbReference>
<sequence length="242" mass="26797">MDDQVNRLVEKVWNKFKETPRDQRITGIPGSGKTTLSVRFVAALNTLQRSSSSSSPSLGSGQSDPIAAFVPMDGYHHPRSFLSAMPDPARAHARRGAEFTFDGTSFLSLVRLLRAPITSSTRTILAPSFDHAVKDPVADSISVTPQQRIVVFEGNYLALDRSPWNEAAGMMDELWFVKVERDVARRRLLERHVKAGIAKDTAEAGKRADENDLPNGDEIEGNVIPGVSEFVESREDERWVHA</sequence>
<feature type="region of interest" description="Disordered" evidence="1">
    <location>
        <begin position="200"/>
        <end position="219"/>
    </location>
</feature>
<dbReference type="SUPFAM" id="SSF52540">
    <property type="entry name" value="P-loop containing nucleoside triphosphate hydrolases"/>
    <property type="match status" value="1"/>
</dbReference>
<accession>A0AAD5RRG7</accession>
<gene>
    <name evidence="2" type="ORF">MKZ38_001307</name>
</gene>
<dbReference type="Proteomes" id="UP001201980">
    <property type="component" value="Unassembled WGS sequence"/>
</dbReference>
<dbReference type="AlphaFoldDB" id="A0AAD5RRG7"/>
<feature type="compositionally biased region" description="Basic and acidic residues" evidence="1">
    <location>
        <begin position="200"/>
        <end position="210"/>
    </location>
</feature>
<protein>
    <recommendedName>
        <fullName evidence="4">Phosphoribulokinase/uridine kinase domain-containing protein</fullName>
    </recommendedName>
</protein>
<name>A0AAD5RRG7_9PEZI</name>
<keyword evidence="3" id="KW-1185">Reference proteome</keyword>
<organism evidence="2 3">
    <name type="scientific">Zalerion maritima</name>
    <dbReference type="NCBI Taxonomy" id="339359"/>
    <lineage>
        <taxon>Eukaryota</taxon>
        <taxon>Fungi</taxon>
        <taxon>Dikarya</taxon>
        <taxon>Ascomycota</taxon>
        <taxon>Pezizomycotina</taxon>
        <taxon>Sordariomycetes</taxon>
        <taxon>Lulworthiomycetidae</taxon>
        <taxon>Lulworthiales</taxon>
        <taxon>Lulworthiaceae</taxon>
        <taxon>Zalerion</taxon>
    </lineage>
</organism>
<reference evidence="2" key="1">
    <citation type="submission" date="2022-07" db="EMBL/GenBank/DDBJ databases">
        <title>Draft genome sequence of Zalerion maritima ATCC 34329, a (micro)plastics degrading marine fungus.</title>
        <authorList>
            <person name="Paco A."/>
            <person name="Goncalves M.F.M."/>
            <person name="Rocha-Santos T.A.P."/>
            <person name="Alves A."/>
        </authorList>
    </citation>
    <scope>NUCLEOTIDE SEQUENCE</scope>
    <source>
        <strain evidence="2">ATCC 34329</strain>
    </source>
</reference>
<dbReference type="PANTHER" id="PTHR10285">
    <property type="entry name" value="URIDINE KINASE"/>
    <property type="match status" value="1"/>
</dbReference>
<evidence type="ECO:0000256" key="1">
    <source>
        <dbReference type="SAM" id="MobiDB-lite"/>
    </source>
</evidence>
<evidence type="ECO:0008006" key="4">
    <source>
        <dbReference type="Google" id="ProtNLM"/>
    </source>
</evidence>
<evidence type="ECO:0000313" key="2">
    <source>
        <dbReference type="EMBL" id="KAJ2901874.1"/>
    </source>
</evidence>